<dbReference type="SMART" id="SM00317">
    <property type="entry name" value="SET"/>
    <property type="match status" value="1"/>
</dbReference>
<reference evidence="4" key="1">
    <citation type="submission" date="2025-08" db="UniProtKB">
        <authorList>
            <consortium name="RefSeq"/>
        </authorList>
    </citation>
    <scope>IDENTIFICATION</scope>
    <source>
        <tissue evidence="4">Gonads</tissue>
    </source>
</reference>
<name>A0A6J2Y2N2_SITOR</name>
<feature type="compositionally biased region" description="Low complexity" evidence="1">
    <location>
        <begin position="12"/>
        <end position="23"/>
    </location>
</feature>
<dbReference type="SUPFAM" id="SSF82199">
    <property type="entry name" value="SET domain"/>
    <property type="match status" value="1"/>
</dbReference>
<organism evidence="3 4">
    <name type="scientific">Sitophilus oryzae</name>
    <name type="common">Rice weevil</name>
    <name type="synonym">Curculio oryzae</name>
    <dbReference type="NCBI Taxonomy" id="7048"/>
    <lineage>
        <taxon>Eukaryota</taxon>
        <taxon>Metazoa</taxon>
        <taxon>Ecdysozoa</taxon>
        <taxon>Arthropoda</taxon>
        <taxon>Hexapoda</taxon>
        <taxon>Insecta</taxon>
        <taxon>Pterygota</taxon>
        <taxon>Neoptera</taxon>
        <taxon>Endopterygota</taxon>
        <taxon>Coleoptera</taxon>
        <taxon>Polyphaga</taxon>
        <taxon>Cucujiformia</taxon>
        <taxon>Curculionidae</taxon>
        <taxon>Dryophthorinae</taxon>
        <taxon>Sitophilus</taxon>
    </lineage>
</organism>
<dbReference type="GeneID" id="115883043"/>
<dbReference type="PANTHER" id="PTHR46455:SF5">
    <property type="entry name" value="SET AND MYND DOMAIN CONTAINING, ARTHROPOD-SPECIFIC, MEMBER 4, ISOFORM A"/>
    <property type="match status" value="1"/>
</dbReference>
<dbReference type="Proteomes" id="UP000504635">
    <property type="component" value="Unplaced"/>
</dbReference>
<feature type="domain" description="SET" evidence="2">
    <location>
        <begin position="38"/>
        <end position="281"/>
    </location>
</feature>
<dbReference type="InterPro" id="IPR001214">
    <property type="entry name" value="SET_dom"/>
</dbReference>
<dbReference type="PANTHER" id="PTHR46455">
    <property type="entry name" value="SET AND MYND DOMAIN CONTAINING, ARTHROPOD-SPECIFIC, MEMBER 4, ISOFORM A"/>
    <property type="match status" value="1"/>
</dbReference>
<feature type="region of interest" description="Disordered" evidence="1">
    <location>
        <begin position="1"/>
        <end position="23"/>
    </location>
</feature>
<evidence type="ECO:0000256" key="1">
    <source>
        <dbReference type="SAM" id="MobiDB-lite"/>
    </source>
</evidence>
<feature type="compositionally biased region" description="Basic residues" evidence="1">
    <location>
        <begin position="1"/>
        <end position="11"/>
    </location>
</feature>
<dbReference type="InterPro" id="IPR046341">
    <property type="entry name" value="SET_dom_sf"/>
</dbReference>
<dbReference type="FunCoup" id="A0A6J2Y2N2">
    <property type="interactions" value="6"/>
</dbReference>
<protein>
    <submittedName>
        <fullName evidence="4">SET domain-containing protein SmydA-8-like isoform X1</fullName>
    </submittedName>
</protein>
<dbReference type="InParanoid" id="A0A6J2Y2N2"/>
<evidence type="ECO:0000313" key="3">
    <source>
        <dbReference type="Proteomes" id="UP000504635"/>
    </source>
</evidence>
<dbReference type="KEGG" id="soy:115883043"/>
<dbReference type="OrthoDB" id="265717at2759"/>
<dbReference type="Gene3D" id="2.170.270.10">
    <property type="entry name" value="SET domain"/>
    <property type="match status" value="1"/>
</dbReference>
<dbReference type="Gene3D" id="6.10.140.2220">
    <property type="match status" value="1"/>
</dbReference>
<dbReference type="Gene3D" id="1.10.220.160">
    <property type="match status" value="1"/>
</dbReference>
<sequence>MSCRHRRKKSGSSRSSKSESGNSSSFLEDIIEDHFIGPKYDVKISKVMGRYIVARKDIRPGEIIISEQPLVVGPCTDCRVQCLGCYKNLESEDKIFKCSGCGWPLCSKKCPGRKRQHGHTQIECTILQECKSAAFLNYDDLQDVRANFQVIVPLRCLILKTTDPSSYDILMDMESHNDIRRNIPDLWDLNQTRVVDRIIKDWGLTEFTEEEIHTICGILEVNAFEIGQQGVNIRGLYPTSFLLSHDCVPNTNHTDHEDTYQLTIRASTDILEGQPITLSYAYTLQSTQKRREQLLENKFFECRCKRCSDPTELGTYVGALHCPKCDNGLVLCDNPLDLESPWSCTNVRNVCPGYSLSAHSHKLLINRISNEAESIDSNDIDALEHFLQKYRNVLHSSHYLCLGVKVTLSQVYGRIPGYLVHELSEKQLMRKRDICYEILKVFDVIEPGFTRIRGVTLYELHAPLMILLTRQIETQPLSKSDVKSALKKLLRYLVEAKVILSYEPEHSTEGLMGVAAKDALLQIKNWEKIVGKIR</sequence>
<dbReference type="RefSeq" id="XP_030757179.1">
    <property type="nucleotide sequence ID" value="XM_030901319.1"/>
</dbReference>
<proteinExistence type="predicted"/>
<evidence type="ECO:0000313" key="4">
    <source>
        <dbReference type="RefSeq" id="XP_030757179.1"/>
    </source>
</evidence>
<dbReference type="GO" id="GO:0008276">
    <property type="term" value="F:protein methyltransferase activity"/>
    <property type="evidence" value="ECO:0007669"/>
    <property type="project" value="UniProtKB-ARBA"/>
</dbReference>
<dbReference type="GO" id="GO:0008170">
    <property type="term" value="F:N-methyltransferase activity"/>
    <property type="evidence" value="ECO:0007669"/>
    <property type="project" value="UniProtKB-ARBA"/>
</dbReference>
<dbReference type="GO" id="GO:0008757">
    <property type="term" value="F:S-adenosylmethionine-dependent methyltransferase activity"/>
    <property type="evidence" value="ECO:0007669"/>
    <property type="project" value="UniProtKB-ARBA"/>
</dbReference>
<accession>A0A6J2Y2N2</accession>
<evidence type="ECO:0000259" key="2">
    <source>
        <dbReference type="PROSITE" id="PS50280"/>
    </source>
</evidence>
<gene>
    <name evidence="4" type="primary">LOC115883043</name>
</gene>
<keyword evidence="3" id="KW-1185">Reference proteome</keyword>
<dbReference type="AlphaFoldDB" id="A0A6J2Y2N2"/>
<dbReference type="CDD" id="cd20071">
    <property type="entry name" value="SET_SMYD"/>
    <property type="match status" value="1"/>
</dbReference>
<dbReference type="Pfam" id="PF00856">
    <property type="entry name" value="SET"/>
    <property type="match status" value="1"/>
</dbReference>
<dbReference type="InterPro" id="IPR053010">
    <property type="entry name" value="SET_SmydA-8"/>
</dbReference>
<dbReference type="PROSITE" id="PS50280">
    <property type="entry name" value="SET"/>
    <property type="match status" value="1"/>
</dbReference>